<name>A0A5M3MHI3_CONPW</name>
<feature type="compositionally biased region" description="Gly residues" evidence="2">
    <location>
        <begin position="668"/>
        <end position="685"/>
    </location>
</feature>
<dbReference type="GO" id="GO:0043130">
    <property type="term" value="F:ubiquitin binding"/>
    <property type="evidence" value="ECO:0007669"/>
    <property type="project" value="InterPro"/>
</dbReference>
<evidence type="ECO:0000313" key="4">
    <source>
        <dbReference type="EMBL" id="EIW78400.1"/>
    </source>
</evidence>
<feature type="compositionally biased region" description="Basic and acidic residues" evidence="2">
    <location>
        <begin position="691"/>
        <end position="702"/>
    </location>
</feature>
<dbReference type="AlphaFoldDB" id="A0A5M3MHI3"/>
<dbReference type="KEGG" id="cput:CONPUDRAFT_167419"/>
<evidence type="ECO:0000256" key="2">
    <source>
        <dbReference type="SAM" id="MobiDB-lite"/>
    </source>
</evidence>
<dbReference type="Gene3D" id="1.10.8.10">
    <property type="entry name" value="DNA helicase RuvA subunit, C-terminal domain"/>
    <property type="match status" value="1"/>
</dbReference>
<dbReference type="PANTHER" id="PTHR21494:SF0">
    <property type="entry name" value="ACTIVATING SIGNAL COINTEGRATOR 1 COMPLEX SUBUNIT 2"/>
    <property type="match status" value="1"/>
</dbReference>
<feature type="compositionally biased region" description="Low complexity" evidence="2">
    <location>
        <begin position="449"/>
        <end position="459"/>
    </location>
</feature>
<keyword evidence="5" id="KW-1185">Reference proteome</keyword>
<dbReference type="GeneID" id="19205767"/>
<dbReference type="EMBL" id="JH711582">
    <property type="protein sequence ID" value="EIW78400.1"/>
    <property type="molecule type" value="Genomic_DNA"/>
</dbReference>
<accession>A0A5M3MHI3</accession>
<dbReference type="PROSITE" id="PS51140">
    <property type="entry name" value="CUE"/>
    <property type="match status" value="1"/>
</dbReference>
<evidence type="ECO:0000313" key="5">
    <source>
        <dbReference type="Proteomes" id="UP000053558"/>
    </source>
</evidence>
<comment type="caution">
    <text evidence="4">The sequence shown here is derived from an EMBL/GenBank/DDBJ whole genome shotgun (WGS) entry which is preliminary data.</text>
</comment>
<feature type="compositionally biased region" description="Acidic residues" evidence="2">
    <location>
        <begin position="551"/>
        <end position="562"/>
    </location>
</feature>
<dbReference type="Proteomes" id="UP000053558">
    <property type="component" value="Unassembled WGS sequence"/>
</dbReference>
<feature type="compositionally biased region" description="Basic residues" evidence="2">
    <location>
        <begin position="658"/>
        <end position="667"/>
    </location>
</feature>
<dbReference type="PANTHER" id="PTHR21494">
    <property type="entry name" value="ACTIVATING SIGNAL COINTEGRATOR 1 COMPLEX SUBUNIT 2 ASC-1 COMPLEX SUBUNIT P100"/>
    <property type="match status" value="1"/>
</dbReference>
<gene>
    <name evidence="4" type="ORF">CONPUDRAFT_167419</name>
</gene>
<feature type="coiled-coil region" evidence="1">
    <location>
        <begin position="312"/>
        <end position="339"/>
    </location>
</feature>
<proteinExistence type="predicted"/>
<feature type="region of interest" description="Disordered" evidence="2">
    <location>
        <begin position="625"/>
        <end position="726"/>
    </location>
</feature>
<dbReference type="InterPro" id="IPR052586">
    <property type="entry name" value="ASCC2"/>
</dbReference>
<keyword evidence="1" id="KW-0175">Coiled coil</keyword>
<dbReference type="RefSeq" id="XP_007771443.1">
    <property type="nucleotide sequence ID" value="XM_007773253.1"/>
</dbReference>
<dbReference type="OMA" id="AQTGWDD"/>
<organism evidence="4 5">
    <name type="scientific">Coniophora puteana (strain RWD-64-598)</name>
    <name type="common">Brown rot fungus</name>
    <dbReference type="NCBI Taxonomy" id="741705"/>
    <lineage>
        <taxon>Eukaryota</taxon>
        <taxon>Fungi</taxon>
        <taxon>Dikarya</taxon>
        <taxon>Basidiomycota</taxon>
        <taxon>Agaricomycotina</taxon>
        <taxon>Agaricomycetes</taxon>
        <taxon>Agaricomycetidae</taxon>
        <taxon>Boletales</taxon>
        <taxon>Coniophorineae</taxon>
        <taxon>Coniophoraceae</taxon>
        <taxon>Coniophora</taxon>
    </lineage>
</organism>
<feature type="region of interest" description="Disordered" evidence="2">
    <location>
        <begin position="584"/>
        <end position="609"/>
    </location>
</feature>
<feature type="compositionally biased region" description="Acidic residues" evidence="2">
    <location>
        <begin position="520"/>
        <end position="540"/>
    </location>
</feature>
<protein>
    <recommendedName>
        <fullName evidence="3">CUE domain-containing protein</fullName>
    </recommendedName>
</protein>
<dbReference type="OrthoDB" id="5577209at2759"/>
<feature type="region of interest" description="Disordered" evidence="2">
    <location>
        <begin position="515"/>
        <end position="569"/>
    </location>
</feature>
<sequence>MIVDSSLPVYPSSQARKSFSPSQLANFESNVISALQTVIALPPEKRDTSANRLFVETYAEDEARQRLQALIWNQASEREGNAKIRKLTLLLAEKLALTSPPLDLKTLLDLAVCTSTRSRNPSQAVFRNALENNPALFTQFYSDAVPSFEELLIPANSSGLYGLRKTAFCLVALLRSCPRELVQTFTAQQSFLVALATAYDEGLASVAHSYGGFRGTTTPLDDWERLWIDTKVDLLDAFHIIITVLLEDVSVAGPNLRWESMKALAIVQALTQLSRPSISAPHPSVSSSPGTPFLDQPLLADYQHVYDLARSMKSIMKEVEKEDARVGQLEAALRSLELEPSGPGGAKNPGILKLIIKSSGAPPTTSRALDNNVGKGKGREIDMPVIEEVVDPELDIKIIQVLDIFPDASPEYVRAALTHPDHPFRGNAERLIAALLEGTAPSEDDLHKSSQITTTQSTSLDHVQQQVVLEPIERRNIFDDDVMDLNQLHKGKKSANETGRDRAEVERLKADILRRVEAMSESDEEDGDGQDEEDMDLDDIADVKVAGDGEQSGDESEDEEGQGEARPNPETILELAYIREPKLFAIDSQTRRSKQRADLKAQTGWDDQQIEGWAIMLERNPKKDKILAKHEFSGNKPEPIASSAPGPSTSQQSGGRGRGGHVNRGGRGRGGAGIGGGSGRGGGPSSSGDGTGRDRAWKDKNKASRGNHNRKRGHDKKMAKAGALPS</sequence>
<feature type="domain" description="CUE" evidence="3">
    <location>
        <begin position="393"/>
        <end position="440"/>
    </location>
</feature>
<evidence type="ECO:0000259" key="3">
    <source>
        <dbReference type="PROSITE" id="PS51140"/>
    </source>
</evidence>
<dbReference type="InterPro" id="IPR003892">
    <property type="entry name" value="CUE"/>
</dbReference>
<evidence type="ECO:0000256" key="1">
    <source>
        <dbReference type="SAM" id="Coils"/>
    </source>
</evidence>
<feature type="compositionally biased region" description="Basic residues" evidence="2">
    <location>
        <begin position="703"/>
        <end position="719"/>
    </location>
</feature>
<reference evidence="5" key="1">
    <citation type="journal article" date="2012" name="Science">
        <title>The Paleozoic origin of enzymatic lignin decomposition reconstructed from 31 fungal genomes.</title>
        <authorList>
            <person name="Floudas D."/>
            <person name="Binder M."/>
            <person name="Riley R."/>
            <person name="Barry K."/>
            <person name="Blanchette R.A."/>
            <person name="Henrissat B."/>
            <person name="Martinez A.T."/>
            <person name="Otillar R."/>
            <person name="Spatafora J.W."/>
            <person name="Yadav J.S."/>
            <person name="Aerts A."/>
            <person name="Benoit I."/>
            <person name="Boyd A."/>
            <person name="Carlson A."/>
            <person name="Copeland A."/>
            <person name="Coutinho P.M."/>
            <person name="de Vries R.P."/>
            <person name="Ferreira P."/>
            <person name="Findley K."/>
            <person name="Foster B."/>
            <person name="Gaskell J."/>
            <person name="Glotzer D."/>
            <person name="Gorecki P."/>
            <person name="Heitman J."/>
            <person name="Hesse C."/>
            <person name="Hori C."/>
            <person name="Igarashi K."/>
            <person name="Jurgens J.A."/>
            <person name="Kallen N."/>
            <person name="Kersten P."/>
            <person name="Kohler A."/>
            <person name="Kuees U."/>
            <person name="Kumar T.K.A."/>
            <person name="Kuo A."/>
            <person name="LaButti K."/>
            <person name="Larrondo L.F."/>
            <person name="Lindquist E."/>
            <person name="Ling A."/>
            <person name="Lombard V."/>
            <person name="Lucas S."/>
            <person name="Lundell T."/>
            <person name="Martin R."/>
            <person name="McLaughlin D.J."/>
            <person name="Morgenstern I."/>
            <person name="Morin E."/>
            <person name="Murat C."/>
            <person name="Nagy L.G."/>
            <person name="Nolan M."/>
            <person name="Ohm R.A."/>
            <person name="Patyshakuliyeva A."/>
            <person name="Rokas A."/>
            <person name="Ruiz-Duenas F.J."/>
            <person name="Sabat G."/>
            <person name="Salamov A."/>
            <person name="Samejima M."/>
            <person name="Schmutz J."/>
            <person name="Slot J.C."/>
            <person name="St John F."/>
            <person name="Stenlid J."/>
            <person name="Sun H."/>
            <person name="Sun S."/>
            <person name="Syed K."/>
            <person name="Tsang A."/>
            <person name="Wiebenga A."/>
            <person name="Young D."/>
            <person name="Pisabarro A."/>
            <person name="Eastwood D.C."/>
            <person name="Martin F."/>
            <person name="Cullen D."/>
            <person name="Grigoriev I.V."/>
            <person name="Hibbett D.S."/>
        </authorList>
    </citation>
    <scope>NUCLEOTIDE SEQUENCE [LARGE SCALE GENOMIC DNA]</scope>
    <source>
        <strain evidence="5">RWD-64-598 SS2</strain>
    </source>
</reference>
<feature type="region of interest" description="Disordered" evidence="2">
    <location>
        <begin position="442"/>
        <end position="461"/>
    </location>
</feature>
<dbReference type="CDD" id="cd14364">
    <property type="entry name" value="CUE_ASCC2"/>
    <property type="match status" value="1"/>
</dbReference>
<dbReference type="InterPro" id="IPR041800">
    <property type="entry name" value="ASCC2_CUE"/>
</dbReference>